<dbReference type="Gene3D" id="2.60.40.10">
    <property type="entry name" value="Immunoglobulins"/>
    <property type="match status" value="3"/>
</dbReference>
<evidence type="ECO:0000256" key="4">
    <source>
        <dbReference type="ARBA" id="ARBA00022685"/>
    </source>
</evidence>
<dbReference type="SUPFAM" id="SSF56112">
    <property type="entry name" value="Protein kinase-like (PK-like)"/>
    <property type="match status" value="1"/>
</dbReference>
<feature type="domain" description="Fibronectin type-III" evidence="22">
    <location>
        <begin position="709"/>
        <end position="808"/>
    </location>
</feature>
<evidence type="ECO:0000256" key="2">
    <source>
        <dbReference type="ARBA" id="ARBA00011902"/>
    </source>
</evidence>
<keyword evidence="12 19" id="KW-0472">Membrane</keyword>
<dbReference type="GO" id="GO:0042593">
    <property type="term" value="P:glucose homeostasis"/>
    <property type="evidence" value="ECO:0007669"/>
    <property type="project" value="TreeGrafter"/>
</dbReference>
<evidence type="ECO:0000259" key="22">
    <source>
        <dbReference type="PROSITE" id="PS50853"/>
    </source>
</evidence>
<dbReference type="InterPro" id="IPR006212">
    <property type="entry name" value="Furin_repeat"/>
</dbReference>
<comment type="catalytic activity">
    <reaction evidence="16">
        <text>L-tyrosyl-[protein] + ATP = O-phospho-L-tyrosyl-[protein] + ADP + H(+)</text>
        <dbReference type="Rhea" id="RHEA:10596"/>
        <dbReference type="Rhea" id="RHEA-COMP:10136"/>
        <dbReference type="Rhea" id="RHEA-COMP:20101"/>
        <dbReference type="ChEBI" id="CHEBI:15378"/>
        <dbReference type="ChEBI" id="CHEBI:30616"/>
        <dbReference type="ChEBI" id="CHEBI:46858"/>
        <dbReference type="ChEBI" id="CHEBI:61978"/>
        <dbReference type="ChEBI" id="CHEBI:456216"/>
        <dbReference type="EC" id="2.7.10.1"/>
    </reaction>
</comment>
<evidence type="ECO:0000313" key="23">
    <source>
        <dbReference type="EMBL" id="BBI47314.1"/>
    </source>
</evidence>
<protein>
    <recommendedName>
        <fullName evidence="2">receptor protein-tyrosine kinase</fullName>
        <ecNumber evidence="2">2.7.10.1</ecNumber>
    </recommendedName>
</protein>
<keyword evidence="6 20" id="KW-0732">Signal</keyword>
<feature type="signal peptide" evidence="20">
    <location>
        <begin position="1"/>
        <end position="19"/>
    </location>
</feature>
<evidence type="ECO:0000256" key="1">
    <source>
        <dbReference type="ARBA" id="ARBA00004479"/>
    </source>
</evidence>
<dbReference type="SUPFAM" id="SSF49265">
    <property type="entry name" value="Fibronectin type III"/>
    <property type="match status" value="2"/>
</dbReference>
<evidence type="ECO:0000256" key="5">
    <source>
        <dbReference type="ARBA" id="ARBA00022692"/>
    </source>
</evidence>
<dbReference type="InterPro" id="IPR017441">
    <property type="entry name" value="Protein_kinase_ATP_BS"/>
</dbReference>
<feature type="domain" description="Protein kinase" evidence="21">
    <location>
        <begin position="872"/>
        <end position="1138"/>
    </location>
</feature>
<dbReference type="Pfam" id="PF01030">
    <property type="entry name" value="Recep_L_domain"/>
    <property type="match status" value="2"/>
</dbReference>
<evidence type="ECO:0000256" key="10">
    <source>
        <dbReference type="ARBA" id="ARBA00022840"/>
    </source>
</evidence>
<dbReference type="InterPro" id="IPR000719">
    <property type="entry name" value="Prot_kinase_dom"/>
</dbReference>
<keyword evidence="5 19" id="KW-0812">Transmembrane</keyword>
<feature type="compositionally biased region" description="Basic residues" evidence="18">
    <location>
        <begin position="1190"/>
        <end position="1200"/>
    </location>
</feature>
<dbReference type="Pfam" id="PF07714">
    <property type="entry name" value="PK_Tyr_Ser-Thr"/>
    <property type="match status" value="1"/>
</dbReference>
<dbReference type="EMBL" id="LC462245">
    <property type="protein sequence ID" value="BBI47314.1"/>
    <property type="molecule type" value="mRNA"/>
</dbReference>
<dbReference type="InterPro" id="IPR011009">
    <property type="entry name" value="Kinase-like_dom_sf"/>
</dbReference>
<dbReference type="InterPro" id="IPR013783">
    <property type="entry name" value="Ig-like_fold"/>
</dbReference>
<keyword evidence="8 17" id="KW-0547">Nucleotide-binding</keyword>
<dbReference type="GO" id="GO:0043560">
    <property type="term" value="F:insulin receptor substrate binding"/>
    <property type="evidence" value="ECO:0007669"/>
    <property type="project" value="TreeGrafter"/>
</dbReference>
<evidence type="ECO:0000256" key="13">
    <source>
        <dbReference type="ARBA" id="ARBA00023170"/>
    </source>
</evidence>
<keyword evidence="7" id="KW-0677">Repeat</keyword>
<dbReference type="EC" id="2.7.10.1" evidence="2"/>
<dbReference type="GO" id="GO:0005009">
    <property type="term" value="F:insulin receptor activity"/>
    <property type="evidence" value="ECO:0007669"/>
    <property type="project" value="TreeGrafter"/>
</dbReference>
<evidence type="ECO:0000259" key="21">
    <source>
        <dbReference type="PROSITE" id="PS50011"/>
    </source>
</evidence>
<dbReference type="SMART" id="SM00219">
    <property type="entry name" value="TyrKc"/>
    <property type="match status" value="1"/>
</dbReference>
<dbReference type="Gene3D" id="3.30.200.20">
    <property type="entry name" value="Phosphorylase Kinase, domain 1"/>
    <property type="match status" value="1"/>
</dbReference>
<feature type="compositionally biased region" description="Polar residues" evidence="18">
    <location>
        <begin position="1207"/>
        <end position="1220"/>
    </location>
</feature>
<dbReference type="PANTHER" id="PTHR24416:SF525">
    <property type="entry name" value="INSULIN-LIKE RECEPTOR"/>
    <property type="match status" value="1"/>
</dbReference>
<dbReference type="PROSITE" id="PS50853">
    <property type="entry name" value="FN3"/>
    <property type="match status" value="2"/>
</dbReference>
<keyword evidence="3" id="KW-0808">Transferase</keyword>
<dbReference type="PROSITE" id="PS50011">
    <property type="entry name" value="PROTEIN_KINASE_DOM"/>
    <property type="match status" value="1"/>
</dbReference>
<dbReference type="FunFam" id="1.10.510.10:FF:001227">
    <property type="entry name" value="Tyrosine-protein kinase receptor"/>
    <property type="match status" value="1"/>
</dbReference>
<dbReference type="PROSITE" id="PS00109">
    <property type="entry name" value="PROTEIN_KINASE_TYR"/>
    <property type="match status" value="1"/>
</dbReference>
<organism evidence="23">
    <name type="scientific">Gnatocerus cornutus</name>
    <dbReference type="NCBI Taxonomy" id="1553328"/>
    <lineage>
        <taxon>Eukaryota</taxon>
        <taxon>Metazoa</taxon>
        <taxon>Ecdysozoa</taxon>
        <taxon>Arthropoda</taxon>
        <taxon>Hexapoda</taxon>
        <taxon>Insecta</taxon>
        <taxon>Pterygota</taxon>
        <taxon>Neoptera</taxon>
        <taxon>Endopterygota</taxon>
        <taxon>Coleoptera</taxon>
        <taxon>Polyphaga</taxon>
        <taxon>Cucujiformia</taxon>
        <taxon>Tenebrionidae</taxon>
        <taxon>Diaperinae</taxon>
        <taxon>Gnatocerus</taxon>
    </lineage>
</organism>
<accession>A0A7G1GD31</accession>
<dbReference type="GO" id="GO:0043410">
    <property type="term" value="P:positive regulation of MAPK cascade"/>
    <property type="evidence" value="ECO:0007669"/>
    <property type="project" value="TreeGrafter"/>
</dbReference>
<name>A0A7G1GD31_9CUCU</name>
<evidence type="ECO:0000256" key="20">
    <source>
        <dbReference type="SAM" id="SignalP"/>
    </source>
</evidence>
<dbReference type="AlphaFoldDB" id="A0A7G1GD31"/>
<feature type="region of interest" description="Disordered" evidence="18">
    <location>
        <begin position="1181"/>
        <end position="1220"/>
    </location>
</feature>
<dbReference type="SUPFAM" id="SSF52058">
    <property type="entry name" value="L domain-like"/>
    <property type="match status" value="2"/>
</dbReference>
<dbReference type="PROSITE" id="PS00107">
    <property type="entry name" value="PROTEIN_KINASE_ATP"/>
    <property type="match status" value="1"/>
</dbReference>
<evidence type="ECO:0000256" key="7">
    <source>
        <dbReference type="ARBA" id="ARBA00022737"/>
    </source>
</evidence>
<evidence type="ECO:0000256" key="17">
    <source>
        <dbReference type="PROSITE-ProRule" id="PRU10141"/>
    </source>
</evidence>
<dbReference type="FunFam" id="3.30.200.20:FF:001121">
    <property type="entry name" value="Tyrosine-protein kinase receptor"/>
    <property type="match status" value="1"/>
</dbReference>
<reference evidence="23" key="1">
    <citation type="journal article" date="2019" name="PLoS Biol.">
        <title>A specific type of insulin-like peptide regulates the conditional growth of a beetle weapon.</title>
        <authorList>
            <person name="Okada Y."/>
            <person name="Katsuki M."/>
            <person name="Okamoto N."/>
            <person name="Fujioka H."/>
            <person name="Okada K."/>
        </authorList>
    </citation>
    <scope>NUCLEOTIDE SEQUENCE</scope>
</reference>
<keyword evidence="15" id="KW-0464">Manganese</keyword>
<evidence type="ECO:0000256" key="6">
    <source>
        <dbReference type="ARBA" id="ARBA00022729"/>
    </source>
</evidence>
<dbReference type="CDD" id="cd00064">
    <property type="entry name" value="FU"/>
    <property type="match status" value="1"/>
</dbReference>
<comment type="subcellular location">
    <subcellularLocation>
        <location evidence="1">Membrane</location>
        <topology evidence="1">Single-pass type I membrane protein</topology>
    </subcellularLocation>
</comment>
<evidence type="ECO:0000256" key="11">
    <source>
        <dbReference type="ARBA" id="ARBA00022989"/>
    </source>
</evidence>
<dbReference type="GO" id="GO:0005524">
    <property type="term" value="F:ATP binding"/>
    <property type="evidence" value="ECO:0007669"/>
    <property type="project" value="UniProtKB-UniRule"/>
</dbReference>
<keyword evidence="13 23" id="KW-0675">Receptor</keyword>
<dbReference type="GO" id="GO:0005899">
    <property type="term" value="C:insulin receptor complex"/>
    <property type="evidence" value="ECO:0007669"/>
    <property type="project" value="TreeGrafter"/>
</dbReference>
<evidence type="ECO:0000256" key="9">
    <source>
        <dbReference type="ARBA" id="ARBA00022777"/>
    </source>
</evidence>
<dbReference type="InterPro" id="IPR008266">
    <property type="entry name" value="Tyr_kinase_AS"/>
</dbReference>
<feature type="transmembrane region" description="Helical" evidence="19">
    <location>
        <begin position="812"/>
        <end position="836"/>
    </location>
</feature>
<evidence type="ECO:0000256" key="12">
    <source>
        <dbReference type="ARBA" id="ARBA00023136"/>
    </source>
</evidence>
<dbReference type="InterPro" id="IPR036941">
    <property type="entry name" value="Rcpt_L-dom_sf"/>
</dbReference>
<dbReference type="SMART" id="SM00060">
    <property type="entry name" value="FN3"/>
    <property type="match status" value="3"/>
</dbReference>
<dbReference type="Pfam" id="PF00041">
    <property type="entry name" value="fn3"/>
    <property type="match status" value="2"/>
</dbReference>
<keyword evidence="4" id="KW-0165">Cleavage on pair of basic residues</keyword>
<dbReference type="InterPro" id="IPR003961">
    <property type="entry name" value="FN3_dom"/>
</dbReference>
<keyword evidence="10 17" id="KW-0067">ATP-binding</keyword>
<keyword evidence="11 19" id="KW-1133">Transmembrane helix</keyword>
<dbReference type="PANTHER" id="PTHR24416">
    <property type="entry name" value="TYROSINE-PROTEIN KINASE RECEPTOR"/>
    <property type="match status" value="1"/>
</dbReference>
<dbReference type="Gene3D" id="3.80.20.20">
    <property type="entry name" value="Receptor L-domain"/>
    <property type="match status" value="2"/>
</dbReference>
<evidence type="ECO:0000256" key="8">
    <source>
        <dbReference type="ARBA" id="ARBA00022741"/>
    </source>
</evidence>
<dbReference type="PRINTS" id="PR00109">
    <property type="entry name" value="TYRKINASE"/>
</dbReference>
<feature type="chain" id="PRO_5028859521" description="receptor protein-tyrosine kinase" evidence="20">
    <location>
        <begin position="20"/>
        <end position="1220"/>
    </location>
</feature>
<dbReference type="InterPro" id="IPR036116">
    <property type="entry name" value="FN3_sf"/>
</dbReference>
<evidence type="ECO:0000256" key="16">
    <source>
        <dbReference type="ARBA" id="ARBA00051243"/>
    </source>
</evidence>
<evidence type="ECO:0000256" key="18">
    <source>
        <dbReference type="SAM" id="MobiDB-lite"/>
    </source>
</evidence>
<evidence type="ECO:0000256" key="14">
    <source>
        <dbReference type="ARBA" id="ARBA00023180"/>
    </source>
</evidence>
<dbReference type="InterPro" id="IPR001245">
    <property type="entry name" value="Ser-Thr/Tyr_kinase_cat_dom"/>
</dbReference>
<dbReference type="InterPro" id="IPR000494">
    <property type="entry name" value="Rcpt_L-dom"/>
</dbReference>
<proteinExistence type="evidence at transcript level"/>
<dbReference type="InterPro" id="IPR020635">
    <property type="entry name" value="Tyr_kinase_cat_dom"/>
</dbReference>
<keyword evidence="14" id="KW-0325">Glycoprotein</keyword>
<feature type="binding site" evidence="17">
    <location>
        <position position="901"/>
    </location>
    <ligand>
        <name>ATP</name>
        <dbReference type="ChEBI" id="CHEBI:30616"/>
    </ligand>
</feature>
<sequence>MHRVLVLIALGLIINPIGAKGKICQSMDVRNEASVLEKLKGCTIITGNLTFVLVHNERDENVFKKYSFPELTEILDFLIVFSVEKLTTLRGIFPNLRTIRGRKLFLGFALIIFKVPHLEEIGLTNLVHIGGGVKVDGCPNLCYVDTIDWEAMGATVLDHPMDQAAMCQQQFCPNECGGHCWNNYSCQKSRTKANYCPYYKDGENCVTECPKSKVVSEEAKQCWTKEECKIAFNDTWAFNGTCTNKCPPLYYRDPTVEGGCFYAGKDYKQHCTGNVTIDSLESLEEMYGCTHINGYLELRIDDPQVERDLEKYLGNIVVISGYLQIGRSKVITSLQFLRNLTVIEGEILTNHTDSSLFVYENRKLKTLWNITDDFKLEIRRGNLTFVDNPQLCLSEIEKFQQREGRGSTPLSQNSNGDQWMCNIKDMAVTEIDNNPSNITLSWTAIEGNILGYTVFYTSKQGKTTDENDVCSDEKWEGVFVHDNVAVLKDLTPFTTYTYYIRTYMKNNHSNEGQQTPTYEFTTASTVPSEPVDVTVEALNATSILVTWRAPQTRNGVLIHYIISMYHEKDYLPTIEQRNYCKAPHTSEIPIVNNVSKLAIKEPNCLCLRDERREFGPPKSKFLDDSNYYNEKALSQPESDKMTARDIGTVRNRDTVVIPANTTWYIFTNLQPFSLYVFLVTACNIKSKKEMDEVQCGRSIMAFQRTKKSTTEDLIKHVVVKIDGKDVILKWSKPEDPNSHLVSYNIEYKRTDSEHSKQRFECLTHNEFHGFYKIPQLSSGKYAVRVRAISYGGSGAFSEWKEFEIAKETNSSFVVIISVIVSLLIAFILLAAMYWYYKKKHLDDRNHLITSINPDYAGPIYMEDEWEIDRKDVDILAEIGQGSFGMVYEGLIKSRRYPCAIKTVNESASTSSRMEFLNEGSVMKSFNDAQHVIKLLGIVSRGQPPLVIMELMERGDLKSYLRRCREPSQNLTTNELYRMAAEIADGMAYLSAKKYIHRDLAARNCMVAADRTVKIGDFGMARDVYETDYYKKDTAGLLPVRWMAPESLADGVFTSDSDVWSYGIVLWEMATLAEQPYQGMSNEEVFNFVKNCGKPKRPDECSDMMYEIMSACWMWRPNDRPTFADIVRRLADHVGEDFRLVAFTFSDAPAARHTHPRVYNPPAMLPEDYVLHYSASDDEVNMYTGSLNRPHSSRHRSRRSSPYHISPGSPSSTYLFNSDSS</sequence>
<keyword evidence="9" id="KW-0418">Kinase</keyword>
<dbReference type="Gene3D" id="1.10.510.10">
    <property type="entry name" value="Transferase(Phosphotransferase) domain 1"/>
    <property type="match status" value="1"/>
</dbReference>
<dbReference type="GO" id="GO:0030424">
    <property type="term" value="C:axon"/>
    <property type="evidence" value="ECO:0007669"/>
    <property type="project" value="TreeGrafter"/>
</dbReference>
<evidence type="ECO:0000256" key="15">
    <source>
        <dbReference type="ARBA" id="ARBA00023211"/>
    </source>
</evidence>
<feature type="domain" description="Fibronectin type-III" evidence="22">
    <location>
        <begin position="422"/>
        <end position="525"/>
    </location>
</feature>
<evidence type="ECO:0000256" key="19">
    <source>
        <dbReference type="SAM" id="Phobius"/>
    </source>
</evidence>
<evidence type="ECO:0000256" key="3">
    <source>
        <dbReference type="ARBA" id="ARBA00022679"/>
    </source>
</evidence>
<dbReference type="InterPro" id="IPR050122">
    <property type="entry name" value="RTK"/>
</dbReference>
<dbReference type="GO" id="GO:0051897">
    <property type="term" value="P:positive regulation of phosphatidylinositol 3-kinase/protein kinase B signal transduction"/>
    <property type="evidence" value="ECO:0007669"/>
    <property type="project" value="TreeGrafter"/>
</dbReference>
<dbReference type="CDD" id="cd00063">
    <property type="entry name" value="FN3"/>
    <property type="match status" value="3"/>
</dbReference>